<keyword evidence="4" id="KW-0488">Methylation</keyword>
<keyword evidence="5" id="KW-0997">Cell inner membrane</keyword>
<dbReference type="OrthoDB" id="6367648at2"/>
<evidence type="ECO:0000256" key="10">
    <source>
        <dbReference type="ARBA" id="ARBA00030775"/>
    </source>
</evidence>
<dbReference type="InterPro" id="IPR022346">
    <property type="entry name" value="T2SS_GspH"/>
</dbReference>
<dbReference type="PROSITE" id="PS00409">
    <property type="entry name" value="PROKAR_NTER_METHYL"/>
    <property type="match status" value="1"/>
</dbReference>
<sequence>MKSTGFTLIELLVTIAVMAIMATIAVPGFQSMMASNRLAGDYNEVLSGLNYARSEAIKRRDNVSFQIDDDGGAWVYEVNAGGKDLVIRQGRDRRVEVSNVTVVFNSLGRRESCTPTDCEIAIAQGDDNRKMKVSTTGRIGKSP</sequence>
<evidence type="ECO:0000259" key="12">
    <source>
        <dbReference type="Pfam" id="PF12019"/>
    </source>
</evidence>
<evidence type="ECO:0000256" key="1">
    <source>
        <dbReference type="ARBA" id="ARBA00004377"/>
    </source>
</evidence>
<evidence type="ECO:0000256" key="7">
    <source>
        <dbReference type="ARBA" id="ARBA00022989"/>
    </source>
</evidence>
<protein>
    <recommendedName>
        <fullName evidence="2">Type II secretion system protein H</fullName>
    </recommendedName>
    <alternativeName>
        <fullName evidence="10">General secretion pathway protein H</fullName>
    </alternativeName>
</protein>
<reference evidence="13 14" key="1">
    <citation type="submission" date="2018-07" db="EMBL/GenBank/DDBJ databases">
        <title>Halomonas montanilacus sp. nov., isolated from Lake Pengyan on Tibetan Plateau.</title>
        <authorList>
            <person name="Lu H."/>
            <person name="Xing P."/>
            <person name="Wu Q."/>
        </authorList>
    </citation>
    <scope>NUCLEOTIDE SEQUENCE [LARGE SCALE GENOMIC DNA]</scope>
    <source>
        <strain evidence="13 14">PYC7W</strain>
    </source>
</reference>
<dbReference type="InterPro" id="IPR045584">
    <property type="entry name" value="Pilin-like"/>
</dbReference>
<evidence type="ECO:0000256" key="4">
    <source>
        <dbReference type="ARBA" id="ARBA00022481"/>
    </source>
</evidence>
<dbReference type="GO" id="GO:0015627">
    <property type="term" value="C:type II protein secretion system complex"/>
    <property type="evidence" value="ECO:0007669"/>
    <property type="project" value="InterPro"/>
</dbReference>
<accession>A0A368TQY2</accession>
<feature type="domain" description="General secretion pathway GspH" evidence="12">
    <location>
        <begin position="43"/>
        <end position="137"/>
    </location>
</feature>
<dbReference type="SUPFAM" id="SSF54523">
    <property type="entry name" value="Pili subunits"/>
    <property type="match status" value="1"/>
</dbReference>
<keyword evidence="7 11" id="KW-1133">Transmembrane helix</keyword>
<proteinExistence type="inferred from homology"/>
<dbReference type="Gene3D" id="3.30.700.10">
    <property type="entry name" value="Glycoprotein, Type 4 Pilin"/>
    <property type="match status" value="1"/>
</dbReference>
<dbReference type="Proteomes" id="UP000252405">
    <property type="component" value="Unassembled WGS sequence"/>
</dbReference>
<dbReference type="GO" id="GO:0005886">
    <property type="term" value="C:plasma membrane"/>
    <property type="evidence" value="ECO:0007669"/>
    <property type="project" value="UniProtKB-SubCell"/>
</dbReference>
<dbReference type="RefSeq" id="WP_114480452.1">
    <property type="nucleotide sequence ID" value="NZ_QPII01000018.1"/>
</dbReference>
<evidence type="ECO:0000256" key="3">
    <source>
        <dbReference type="ARBA" id="ARBA00022475"/>
    </source>
</evidence>
<dbReference type="EMBL" id="QPII01000018">
    <property type="protein sequence ID" value="RCV87021.1"/>
    <property type="molecule type" value="Genomic_DNA"/>
</dbReference>
<dbReference type="Pfam" id="PF12019">
    <property type="entry name" value="GspH"/>
    <property type="match status" value="1"/>
</dbReference>
<evidence type="ECO:0000256" key="5">
    <source>
        <dbReference type="ARBA" id="ARBA00022519"/>
    </source>
</evidence>
<keyword evidence="8 11" id="KW-0472">Membrane</keyword>
<evidence type="ECO:0000313" key="14">
    <source>
        <dbReference type="Proteomes" id="UP000252405"/>
    </source>
</evidence>
<evidence type="ECO:0000256" key="2">
    <source>
        <dbReference type="ARBA" id="ARBA00021549"/>
    </source>
</evidence>
<gene>
    <name evidence="13" type="ORF">DU505_18380</name>
</gene>
<evidence type="ECO:0000256" key="11">
    <source>
        <dbReference type="SAM" id="Phobius"/>
    </source>
</evidence>
<organism evidence="13 14">
    <name type="scientific">Billgrantia montanilacus</name>
    <dbReference type="NCBI Taxonomy" id="2282305"/>
    <lineage>
        <taxon>Bacteria</taxon>
        <taxon>Pseudomonadati</taxon>
        <taxon>Pseudomonadota</taxon>
        <taxon>Gammaproteobacteria</taxon>
        <taxon>Oceanospirillales</taxon>
        <taxon>Halomonadaceae</taxon>
        <taxon>Billgrantia</taxon>
    </lineage>
</organism>
<dbReference type="InterPro" id="IPR012902">
    <property type="entry name" value="N_methyl_site"/>
</dbReference>
<keyword evidence="3" id="KW-1003">Cell membrane</keyword>
<dbReference type="AlphaFoldDB" id="A0A368TQY2"/>
<dbReference type="Pfam" id="PF07963">
    <property type="entry name" value="N_methyl"/>
    <property type="match status" value="1"/>
</dbReference>
<comment type="caution">
    <text evidence="13">The sequence shown here is derived from an EMBL/GenBank/DDBJ whole genome shotgun (WGS) entry which is preliminary data.</text>
</comment>
<name>A0A368TQY2_9GAMM</name>
<dbReference type="GO" id="GO:0015628">
    <property type="term" value="P:protein secretion by the type II secretion system"/>
    <property type="evidence" value="ECO:0007669"/>
    <property type="project" value="InterPro"/>
</dbReference>
<keyword evidence="14" id="KW-1185">Reference proteome</keyword>
<dbReference type="NCBIfam" id="TIGR02532">
    <property type="entry name" value="IV_pilin_GFxxxE"/>
    <property type="match status" value="1"/>
</dbReference>
<keyword evidence="6 11" id="KW-0812">Transmembrane</keyword>
<feature type="transmembrane region" description="Helical" evidence="11">
    <location>
        <begin position="6"/>
        <end position="29"/>
    </location>
</feature>
<comment type="subcellular location">
    <subcellularLocation>
        <location evidence="1">Cell inner membrane</location>
        <topology evidence="1">Single-pass membrane protein</topology>
    </subcellularLocation>
</comment>
<evidence type="ECO:0000256" key="9">
    <source>
        <dbReference type="ARBA" id="ARBA00025772"/>
    </source>
</evidence>
<evidence type="ECO:0000313" key="13">
    <source>
        <dbReference type="EMBL" id="RCV87021.1"/>
    </source>
</evidence>
<evidence type="ECO:0000256" key="8">
    <source>
        <dbReference type="ARBA" id="ARBA00023136"/>
    </source>
</evidence>
<evidence type="ECO:0000256" key="6">
    <source>
        <dbReference type="ARBA" id="ARBA00022692"/>
    </source>
</evidence>
<comment type="similarity">
    <text evidence="9">Belongs to the GSP H family.</text>
</comment>